<dbReference type="Proteomes" id="UP000887574">
    <property type="component" value="Unplaced"/>
</dbReference>
<evidence type="ECO:0000256" key="13">
    <source>
        <dbReference type="ARBA" id="ARBA00023163"/>
    </source>
</evidence>
<comment type="similarity">
    <text evidence="4">Belongs to the CAF1 family.</text>
</comment>
<reference evidence="16" key="1">
    <citation type="submission" date="2022-11" db="UniProtKB">
        <authorList>
            <consortium name="WormBaseParasite"/>
        </authorList>
    </citation>
    <scope>IDENTIFICATION</scope>
</reference>
<evidence type="ECO:0000256" key="2">
    <source>
        <dbReference type="ARBA" id="ARBA00004123"/>
    </source>
</evidence>
<dbReference type="GO" id="GO:0003723">
    <property type="term" value="F:RNA binding"/>
    <property type="evidence" value="ECO:0007669"/>
    <property type="project" value="UniProtKB-KW"/>
</dbReference>
<proteinExistence type="inferred from homology"/>
<keyword evidence="13" id="KW-0804">Transcription</keyword>
<organism evidence="15 16">
    <name type="scientific">Ditylenchus dipsaci</name>
    <dbReference type="NCBI Taxonomy" id="166011"/>
    <lineage>
        <taxon>Eukaryota</taxon>
        <taxon>Metazoa</taxon>
        <taxon>Ecdysozoa</taxon>
        <taxon>Nematoda</taxon>
        <taxon>Chromadorea</taxon>
        <taxon>Rhabditida</taxon>
        <taxon>Tylenchina</taxon>
        <taxon>Tylenchomorpha</taxon>
        <taxon>Sphaerularioidea</taxon>
        <taxon>Anguinidae</taxon>
        <taxon>Anguininae</taxon>
        <taxon>Ditylenchus</taxon>
    </lineage>
</organism>
<evidence type="ECO:0000256" key="4">
    <source>
        <dbReference type="ARBA" id="ARBA00008372"/>
    </source>
</evidence>
<evidence type="ECO:0000256" key="1">
    <source>
        <dbReference type="ARBA" id="ARBA00001663"/>
    </source>
</evidence>
<keyword evidence="12" id="KW-0805">Transcription regulation</keyword>
<evidence type="ECO:0000256" key="7">
    <source>
        <dbReference type="ARBA" id="ARBA00022722"/>
    </source>
</evidence>
<keyword evidence="7" id="KW-0540">Nuclease</keyword>
<protein>
    <recommendedName>
        <fullName evidence="5">poly(A)-specific ribonuclease</fullName>
        <ecNumber evidence="5">3.1.13.4</ecNumber>
    </recommendedName>
</protein>
<evidence type="ECO:0000256" key="5">
    <source>
        <dbReference type="ARBA" id="ARBA00012161"/>
    </source>
</evidence>
<dbReference type="PANTHER" id="PTHR10797">
    <property type="entry name" value="CCR4-NOT TRANSCRIPTION COMPLEX SUBUNIT"/>
    <property type="match status" value="1"/>
</dbReference>
<comment type="catalytic activity">
    <reaction evidence="1">
        <text>Exonucleolytic cleavage of poly(A) to 5'-AMP.</text>
        <dbReference type="EC" id="3.1.13.4"/>
    </reaction>
</comment>
<keyword evidence="15" id="KW-1185">Reference proteome</keyword>
<dbReference type="AlphaFoldDB" id="A0A915DCW0"/>
<dbReference type="EC" id="3.1.13.4" evidence="5"/>
<dbReference type="GO" id="GO:0004535">
    <property type="term" value="F:poly(A)-specific ribonuclease activity"/>
    <property type="evidence" value="ECO:0007669"/>
    <property type="project" value="UniProtKB-EC"/>
</dbReference>
<dbReference type="InterPro" id="IPR039637">
    <property type="entry name" value="CNOT7/CNOT8/Pop2"/>
</dbReference>
<evidence type="ECO:0000256" key="9">
    <source>
        <dbReference type="ARBA" id="ARBA00022801"/>
    </source>
</evidence>
<dbReference type="InterPro" id="IPR006941">
    <property type="entry name" value="RNase_CAF1"/>
</dbReference>
<keyword evidence="14" id="KW-0539">Nucleus</keyword>
<keyword evidence="9" id="KW-0378">Hydrolase</keyword>
<keyword evidence="10" id="KW-0269">Exonuclease</keyword>
<evidence type="ECO:0000256" key="14">
    <source>
        <dbReference type="ARBA" id="ARBA00023242"/>
    </source>
</evidence>
<name>A0A915DCW0_9BILA</name>
<evidence type="ECO:0000256" key="11">
    <source>
        <dbReference type="ARBA" id="ARBA00022884"/>
    </source>
</evidence>
<dbReference type="InterPro" id="IPR036397">
    <property type="entry name" value="RNaseH_sf"/>
</dbReference>
<evidence type="ECO:0000256" key="12">
    <source>
        <dbReference type="ARBA" id="ARBA00023015"/>
    </source>
</evidence>
<dbReference type="GO" id="GO:0046872">
    <property type="term" value="F:metal ion binding"/>
    <property type="evidence" value="ECO:0007669"/>
    <property type="project" value="UniProtKB-KW"/>
</dbReference>
<sequence length="111" mass="12610">MVAQEVKIHEVWCSNLEEEFVKIRSIIDSYPYVAMDTEFPGVVATPIGQFRSKEDFNYQQLLCNVNVLKLIQVGITLMDHEGRLPPTMTSGSLTSILVLEMIYIPQSPLSY</sequence>
<keyword evidence="6" id="KW-0963">Cytoplasm</keyword>
<evidence type="ECO:0000256" key="8">
    <source>
        <dbReference type="ARBA" id="ARBA00022723"/>
    </source>
</evidence>
<keyword evidence="8" id="KW-0479">Metal-binding</keyword>
<dbReference type="WBParaSite" id="jg18575">
    <property type="protein sequence ID" value="jg18575"/>
    <property type="gene ID" value="jg18575"/>
</dbReference>
<dbReference type="Gene3D" id="3.30.420.10">
    <property type="entry name" value="Ribonuclease H-like superfamily/Ribonuclease H"/>
    <property type="match status" value="1"/>
</dbReference>
<keyword evidence="11" id="KW-0694">RNA-binding</keyword>
<accession>A0A915DCW0</accession>
<evidence type="ECO:0000313" key="16">
    <source>
        <dbReference type="WBParaSite" id="jg18575"/>
    </source>
</evidence>
<dbReference type="GO" id="GO:0005634">
    <property type="term" value="C:nucleus"/>
    <property type="evidence" value="ECO:0007669"/>
    <property type="project" value="UniProtKB-SubCell"/>
</dbReference>
<evidence type="ECO:0000256" key="10">
    <source>
        <dbReference type="ARBA" id="ARBA00022839"/>
    </source>
</evidence>
<dbReference type="GO" id="GO:0030014">
    <property type="term" value="C:CCR4-NOT complex"/>
    <property type="evidence" value="ECO:0007669"/>
    <property type="project" value="InterPro"/>
</dbReference>
<dbReference type="Pfam" id="PF04857">
    <property type="entry name" value="CAF1"/>
    <property type="match status" value="1"/>
</dbReference>
<evidence type="ECO:0000313" key="15">
    <source>
        <dbReference type="Proteomes" id="UP000887574"/>
    </source>
</evidence>
<evidence type="ECO:0000256" key="3">
    <source>
        <dbReference type="ARBA" id="ARBA00004496"/>
    </source>
</evidence>
<comment type="subcellular location">
    <subcellularLocation>
        <location evidence="3">Cytoplasm</location>
    </subcellularLocation>
    <subcellularLocation>
        <location evidence="2">Nucleus</location>
    </subcellularLocation>
</comment>
<dbReference type="InterPro" id="IPR012337">
    <property type="entry name" value="RNaseH-like_sf"/>
</dbReference>
<dbReference type="GO" id="GO:0005737">
    <property type="term" value="C:cytoplasm"/>
    <property type="evidence" value="ECO:0007669"/>
    <property type="project" value="UniProtKB-SubCell"/>
</dbReference>
<dbReference type="SUPFAM" id="SSF53098">
    <property type="entry name" value="Ribonuclease H-like"/>
    <property type="match status" value="1"/>
</dbReference>
<evidence type="ECO:0000256" key="6">
    <source>
        <dbReference type="ARBA" id="ARBA00022490"/>
    </source>
</evidence>